<name>A0ABT6P4J6_9BACT</name>
<evidence type="ECO:0000256" key="1">
    <source>
        <dbReference type="SAM" id="Phobius"/>
    </source>
</evidence>
<accession>A0ABT6P4J6</accession>
<dbReference type="Proteomes" id="UP001160301">
    <property type="component" value="Unassembled WGS sequence"/>
</dbReference>
<organism evidence="2 3">
    <name type="scientific">Polyangium sorediatum</name>
    <dbReference type="NCBI Taxonomy" id="889274"/>
    <lineage>
        <taxon>Bacteria</taxon>
        <taxon>Pseudomonadati</taxon>
        <taxon>Myxococcota</taxon>
        <taxon>Polyangia</taxon>
        <taxon>Polyangiales</taxon>
        <taxon>Polyangiaceae</taxon>
        <taxon>Polyangium</taxon>
    </lineage>
</organism>
<keyword evidence="1" id="KW-1133">Transmembrane helix</keyword>
<feature type="non-terminal residue" evidence="2">
    <location>
        <position position="1"/>
    </location>
</feature>
<comment type="caution">
    <text evidence="2">The sequence shown here is derived from an EMBL/GenBank/DDBJ whole genome shotgun (WGS) entry which is preliminary data.</text>
</comment>
<reference evidence="2 3" key="1">
    <citation type="submission" date="2023-04" db="EMBL/GenBank/DDBJ databases">
        <title>The genome sequence of Polyangium sorediatum DSM14670.</title>
        <authorList>
            <person name="Zhang X."/>
        </authorList>
    </citation>
    <scope>NUCLEOTIDE SEQUENCE [LARGE SCALE GENOMIC DNA]</scope>
    <source>
        <strain evidence="2 3">DSM 14670</strain>
    </source>
</reference>
<protein>
    <submittedName>
        <fullName evidence="2">Uncharacterized protein</fullName>
    </submittedName>
</protein>
<keyword evidence="1" id="KW-0472">Membrane</keyword>
<keyword evidence="1" id="KW-0812">Transmembrane</keyword>
<feature type="transmembrane region" description="Helical" evidence="1">
    <location>
        <begin position="39"/>
        <end position="62"/>
    </location>
</feature>
<feature type="transmembrane region" description="Helical" evidence="1">
    <location>
        <begin position="83"/>
        <end position="110"/>
    </location>
</feature>
<gene>
    <name evidence="2" type="ORF">QHF89_38630</name>
</gene>
<evidence type="ECO:0000313" key="2">
    <source>
        <dbReference type="EMBL" id="MDI1435483.1"/>
    </source>
</evidence>
<proteinExistence type="predicted"/>
<evidence type="ECO:0000313" key="3">
    <source>
        <dbReference type="Proteomes" id="UP001160301"/>
    </source>
</evidence>
<keyword evidence="3" id="KW-1185">Reference proteome</keyword>
<dbReference type="EMBL" id="JARZHI010000060">
    <property type="protein sequence ID" value="MDI1435483.1"/>
    <property type="molecule type" value="Genomic_DNA"/>
</dbReference>
<sequence>ATGTAPRTRALAAALAGGLLGAASGLVLATVGALGLHAPLALVARLVGLAVASGLATGAVLVGGAREAEASPRRGDRGMIEALVWAAFGAAMASFAGELSLGMVLGVGIVRIGAATRRAEVLRRIRGAA</sequence>